<dbReference type="InterPro" id="IPR051360">
    <property type="entry name" value="Neuronal_Pentraxin_Related"/>
</dbReference>
<dbReference type="InterPro" id="IPR026444">
    <property type="entry name" value="Secre_tail"/>
</dbReference>
<evidence type="ECO:0000256" key="1">
    <source>
        <dbReference type="ARBA" id="ARBA00001913"/>
    </source>
</evidence>
<dbReference type="NCBIfam" id="TIGR04183">
    <property type="entry name" value="Por_Secre_tail"/>
    <property type="match status" value="1"/>
</dbReference>
<evidence type="ECO:0000256" key="5">
    <source>
        <dbReference type="ARBA" id="ARBA00023157"/>
    </source>
</evidence>
<sequence length="957" mass="103635">MKTKLLYLFVLITTISWSQGSTDYVKFYSFDGGSLVNVANPGTYDMTVMGSNNYTTTTDRDGDVNGALDITAAEFNTGAFTGNPEEFTYSFWIKTTTQDNAFRTIFRHRDNNSSNSGGGVRAHLRNGAVNASFAVSSPVGATFVTANSTSVADGNWHNISVTLHVEMNNSSQKSWEIKIYVDGILNDTNVQTLNVSQNPQLFTSSRDLIFTDASNDSSEAPYIGELDDIKIWTRALSDAEVYDLATISSLPNDAVRNYNFSNGSLENTGTMSGGDLITTGTAYASVTDFDGNINSALDMNGDVFDGGVTPITSQNSSYSFWIKVEPSSNGTARVLTHYETGLGSVEVYIQNNNLFARMEDSAGYSKVFSTPNINDGLWHHIALTIEQVTANNINGYEGSFYKDGVLIATDVTNGINSQTGGNNWITFFTNPVFSLSDTLANAVFYQDAIDEVKVFDRALTVAEVTALATNNTNPPLPQVFVDASATGNNDGTSWADAYTNLSSALSTNPSTGAPVEFWIADGTYTLTSNNSTFTVSQNQKLYGGFNGTETQLSQRNPDVNETILSGDVNGNDTGTLDFNLPAYQDNAFQVVTLSGNDVLLDGLTIKGGNARGNNKFGSAILIQTPVKVASFNKLLIEDNRVNNAGVVYFGHASTQSGAFNYTFTNCIFRNNLGRFATVFYASNPRGASAKTTFLNSVFYDNVVANVPNEANGINSLFWFRTDIATNQVAEIINCTIASNDFNASSNAASIISASRINGNCTARLYNSVLWDNKTSNGAEHITLGTFSTQTVATRVVQNSIAPSFSSGIAQNSSTADPILAVFPDKYKYRIANTSSPAIDFGNNTYLPSSIILDLLGNNRYVNTVVDAGAYEFDTSLSISEVSLKDITFNVYPNPTNSIINIKTNHIISKIDVYNLLGTKVLSSNKNKIDVSELQTGMYLLKIQTENNQQITKRFIKN</sequence>
<evidence type="ECO:0000313" key="9">
    <source>
        <dbReference type="Proteomes" id="UP001149142"/>
    </source>
</evidence>
<dbReference type="InterPro" id="IPR011050">
    <property type="entry name" value="Pectin_lyase_fold/virulence"/>
</dbReference>
<feature type="signal peptide" evidence="6">
    <location>
        <begin position="1"/>
        <end position="20"/>
    </location>
</feature>
<dbReference type="PANTHER" id="PTHR19277">
    <property type="entry name" value="PENTRAXIN"/>
    <property type="match status" value="1"/>
</dbReference>
<keyword evidence="9" id="KW-1185">Reference proteome</keyword>
<dbReference type="PANTHER" id="PTHR19277:SF125">
    <property type="entry name" value="B6"/>
    <property type="match status" value="1"/>
</dbReference>
<evidence type="ECO:0000256" key="4">
    <source>
        <dbReference type="ARBA" id="ARBA00022837"/>
    </source>
</evidence>
<keyword evidence="4" id="KW-0106">Calcium</keyword>
<evidence type="ECO:0000256" key="2">
    <source>
        <dbReference type="ARBA" id="ARBA00022723"/>
    </source>
</evidence>
<proteinExistence type="predicted"/>
<evidence type="ECO:0000313" key="8">
    <source>
        <dbReference type="EMBL" id="MDA0177329.1"/>
    </source>
</evidence>
<comment type="caution">
    <text evidence="8">The sequence shown here is derived from an EMBL/GenBank/DDBJ whole genome shotgun (WGS) entry which is preliminary data.</text>
</comment>
<dbReference type="SUPFAM" id="SSF49899">
    <property type="entry name" value="Concanavalin A-like lectins/glucanases"/>
    <property type="match status" value="2"/>
</dbReference>
<gene>
    <name evidence="8" type="ORF">OOZ35_07500</name>
</gene>
<name>A0ABT4RZU0_9FLAO</name>
<dbReference type="Gene3D" id="2.60.120.200">
    <property type="match status" value="2"/>
</dbReference>
<dbReference type="InterPro" id="IPR013320">
    <property type="entry name" value="ConA-like_dom_sf"/>
</dbReference>
<keyword evidence="2" id="KW-0479">Metal-binding</keyword>
<dbReference type="SUPFAM" id="SSF51126">
    <property type="entry name" value="Pectin lyase-like"/>
    <property type="match status" value="1"/>
</dbReference>
<organism evidence="8 9">
    <name type="scientific">Mesoflavibacter profundi</name>
    <dbReference type="NCBI Taxonomy" id="2708110"/>
    <lineage>
        <taxon>Bacteria</taxon>
        <taxon>Pseudomonadati</taxon>
        <taxon>Bacteroidota</taxon>
        <taxon>Flavobacteriia</taxon>
        <taxon>Flavobacteriales</taxon>
        <taxon>Flavobacteriaceae</taxon>
        <taxon>Mesoflavibacter</taxon>
    </lineage>
</organism>
<feature type="chain" id="PRO_5047372831" evidence="6">
    <location>
        <begin position="21"/>
        <end position="957"/>
    </location>
</feature>
<evidence type="ECO:0000259" key="7">
    <source>
        <dbReference type="Pfam" id="PF18962"/>
    </source>
</evidence>
<accession>A0ABT4RZU0</accession>
<keyword evidence="5" id="KW-1015">Disulfide bond</keyword>
<evidence type="ECO:0000256" key="6">
    <source>
        <dbReference type="SAM" id="SignalP"/>
    </source>
</evidence>
<dbReference type="RefSeq" id="WP_158256248.1">
    <property type="nucleotide sequence ID" value="NZ_CP061703.1"/>
</dbReference>
<dbReference type="NCBIfam" id="NF041518">
    <property type="entry name" value="choice_anch_Q"/>
    <property type="match status" value="1"/>
</dbReference>
<dbReference type="Pfam" id="PF18962">
    <property type="entry name" value="Por_Secre_tail"/>
    <property type="match status" value="1"/>
</dbReference>
<dbReference type="Pfam" id="PF13385">
    <property type="entry name" value="Laminin_G_3"/>
    <property type="match status" value="2"/>
</dbReference>
<evidence type="ECO:0000256" key="3">
    <source>
        <dbReference type="ARBA" id="ARBA00022729"/>
    </source>
</evidence>
<reference evidence="8" key="1">
    <citation type="submission" date="2022-11" db="EMBL/GenBank/DDBJ databases">
        <title>Refractory cell wall polysaccharides provide important carbon source for microbial heterotrophs in the hadal ocean.</title>
        <authorList>
            <person name="Zhu X."/>
        </authorList>
    </citation>
    <scope>NUCLEOTIDE SEQUENCE</scope>
    <source>
        <strain evidence="8">MTRN7</strain>
    </source>
</reference>
<dbReference type="EMBL" id="JAPFGC010000002">
    <property type="protein sequence ID" value="MDA0177329.1"/>
    <property type="molecule type" value="Genomic_DNA"/>
</dbReference>
<feature type="domain" description="Secretion system C-terminal sorting" evidence="7">
    <location>
        <begin position="890"/>
        <end position="954"/>
    </location>
</feature>
<keyword evidence="3 6" id="KW-0732">Signal</keyword>
<protein>
    <submittedName>
        <fullName evidence="8">T9SS type A sorting domain-containing protein</fullName>
    </submittedName>
</protein>
<dbReference type="InterPro" id="IPR059226">
    <property type="entry name" value="Choice_anch_Q_dom"/>
</dbReference>
<dbReference type="Proteomes" id="UP001149142">
    <property type="component" value="Unassembled WGS sequence"/>
</dbReference>
<comment type="cofactor">
    <cofactor evidence="1">
        <name>Ca(2+)</name>
        <dbReference type="ChEBI" id="CHEBI:29108"/>
    </cofactor>
</comment>